<evidence type="ECO:0000256" key="8">
    <source>
        <dbReference type="RuleBase" id="RU003956"/>
    </source>
</evidence>
<dbReference type="InterPro" id="IPR001765">
    <property type="entry name" value="Carbonic_anhydrase"/>
</dbReference>
<dbReference type="GO" id="GO:0005737">
    <property type="term" value="C:cytoplasm"/>
    <property type="evidence" value="ECO:0007669"/>
    <property type="project" value="TreeGrafter"/>
</dbReference>
<dbReference type="GO" id="GO:0034599">
    <property type="term" value="P:cellular response to oxidative stress"/>
    <property type="evidence" value="ECO:0007669"/>
    <property type="project" value="TreeGrafter"/>
</dbReference>
<evidence type="ECO:0000256" key="5">
    <source>
        <dbReference type="ARBA" id="ARBA00023239"/>
    </source>
</evidence>
<feature type="binding site" evidence="7">
    <location>
        <position position="52"/>
    </location>
    <ligand>
        <name>Zn(2+)</name>
        <dbReference type="ChEBI" id="CHEBI:29105"/>
    </ligand>
</feature>
<comment type="function">
    <text evidence="8">Reversible hydration of carbon dioxide.</text>
</comment>
<protein>
    <recommendedName>
        <fullName evidence="2 8">Carbonic anhydrase</fullName>
        <ecNumber evidence="2 8">4.2.1.1</ecNumber>
    </recommendedName>
    <alternativeName>
        <fullName evidence="8">Carbonate dehydratase</fullName>
    </alternativeName>
</protein>
<dbReference type="InterPro" id="IPR036874">
    <property type="entry name" value="Carbonic_anhydrase_sf"/>
</dbReference>
<organism evidence="9 10">
    <name type="scientific">Saccharata proteae CBS 121410</name>
    <dbReference type="NCBI Taxonomy" id="1314787"/>
    <lineage>
        <taxon>Eukaryota</taxon>
        <taxon>Fungi</taxon>
        <taxon>Dikarya</taxon>
        <taxon>Ascomycota</taxon>
        <taxon>Pezizomycotina</taxon>
        <taxon>Dothideomycetes</taxon>
        <taxon>Dothideomycetes incertae sedis</taxon>
        <taxon>Botryosphaeriales</taxon>
        <taxon>Saccharataceae</taxon>
        <taxon>Saccharata</taxon>
    </lineage>
</organism>
<dbReference type="GO" id="GO:0004089">
    <property type="term" value="F:carbonate dehydratase activity"/>
    <property type="evidence" value="ECO:0007669"/>
    <property type="project" value="UniProtKB-UniRule"/>
</dbReference>
<evidence type="ECO:0000256" key="4">
    <source>
        <dbReference type="ARBA" id="ARBA00022833"/>
    </source>
</evidence>
<dbReference type="Gene3D" id="3.40.1050.10">
    <property type="entry name" value="Carbonic anhydrase"/>
    <property type="match status" value="1"/>
</dbReference>
<evidence type="ECO:0000313" key="9">
    <source>
        <dbReference type="EMBL" id="KAF2089648.1"/>
    </source>
</evidence>
<dbReference type="AlphaFoldDB" id="A0A6A5YD73"/>
<evidence type="ECO:0000313" key="10">
    <source>
        <dbReference type="Proteomes" id="UP000799776"/>
    </source>
</evidence>
<accession>A0A6A5YD73</accession>
<feature type="binding site" evidence="7">
    <location>
        <position position="109"/>
    </location>
    <ligand>
        <name>Zn(2+)</name>
        <dbReference type="ChEBI" id="CHEBI:29105"/>
    </ligand>
</feature>
<dbReference type="SMART" id="SM00947">
    <property type="entry name" value="Pro_CA"/>
    <property type="match status" value="1"/>
</dbReference>
<dbReference type="PANTHER" id="PTHR11002">
    <property type="entry name" value="CARBONIC ANHYDRASE"/>
    <property type="match status" value="1"/>
</dbReference>
<proteinExistence type="inferred from homology"/>
<name>A0A6A5YD73_9PEZI</name>
<evidence type="ECO:0000256" key="1">
    <source>
        <dbReference type="ARBA" id="ARBA00006217"/>
    </source>
</evidence>
<keyword evidence="10" id="KW-1185">Reference proteome</keyword>
<dbReference type="GO" id="GO:0071244">
    <property type="term" value="P:cellular response to carbon dioxide"/>
    <property type="evidence" value="ECO:0007669"/>
    <property type="project" value="TreeGrafter"/>
</dbReference>
<dbReference type="OrthoDB" id="10248475at2759"/>
<sequence>MGSDSDRPDDAFERVLAGNTAYASSCTADKPSLWKTLAQGQSPDILWFGCGDSRVPETTICGCEPGDMFVHRNIANLLVASDPSSSAIIDFAVGVVKVKKVIVCGHTSCGGAINSLHDKDLGPALNAWLTPLRELRKTHQADLDRIDDADARANRLAMLNVQMGLDTLRQNPTVQKAIAERGLTLHGLVFDIPSSTLKPVSDDAATTAPAANAWQHR</sequence>
<dbReference type="GO" id="GO:0008270">
    <property type="term" value="F:zinc ion binding"/>
    <property type="evidence" value="ECO:0007669"/>
    <property type="project" value="UniProtKB-UniRule"/>
</dbReference>
<comment type="similarity">
    <text evidence="1 8">Belongs to the beta-class carbonic anhydrase family.</text>
</comment>
<keyword evidence="3 7" id="KW-0479">Metal-binding</keyword>
<evidence type="ECO:0000256" key="3">
    <source>
        <dbReference type="ARBA" id="ARBA00022723"/>
    </source>
</evidence>
<evidence type="ECO:0000256" key="6">
    <source>
        <dbReference type="ARBA" id="ARBA00048348"/>
    </source>
</evidence>
<dbReference type="Pfam" id="PF00484">
    <property type="entry name" value="Pro_CA"/>
    <property type="match status" value="1"/>
</dbReference>
<dbReference type="SUPFAM" id="SSF53056">
    <property type="entry name" value="beta-carbonic anhydrase, cab"/>
    <property type="match status" value="1"/>
</dbReference>
<dbReference type="Proteomes" id="UP000799776">
    <property type="component" value="Unassembled WGS sequence"/>
</dbReference>
<reference evidence="9" key="1">
    <citation type="journal article" date="2020" name="Stud. Mycol.">
        <title>101 Dothideomycetes genomes: a test case for predicting lifestyles and emergence of pathogens.</title>
        <authorList>
            <person name="Haridas S."/>
            <person name="Albert R."/>
            <person name="Binder M."/>
            <person name="Bloem J."/>
            <person name="Labutti K."/>
            <person name="Salamov A."/>
            <person name="Andreopoulos B."/>
            <person name="Baker S."/>
            <person name="Barry K."/>
            <person name="Bills G."/>
            <person name="Bluhm B."/>
            <person name="Cannon C."/>
            <person name="Castanera R."/>
            <person name="Culley D."/>
            <person name="Daum C."/>
            <person name="Ezra D."/>
            <person name="Gonzalez J."/>
            <person name="Henrissat B."/>
            <person name="Kuo A."/>
            <person name="Liang C."/>
            <person name="Lipzen A."/>
            <person name="Lutzoni F."/>
            <person name="Magnuson J."/>
            <person name="Mondo S."/>
            <person name="Nolan M."/>
            <person name="Ohm R."/>
            <person name="Pangilinan J."/>
            <person name="Park H.-J."/>
            <person name="Ramirez L."/>
            <person name="Alfaro M."/>
            <person name="Sun H."/>
            <person name="Tritt A."/>
            <person name="Yoshinaga Y."/>
            <person name="Zwiers L.-H."/>
            <person name="Turgeon B."/>
            <person name="Goodwin S."/>
            <person name="Spatafora J."/>
            <person name="Crous P."/>
            <person name="Grigoriev I."/>
        </authorList>
    </citation>
    <scope>NUCLEOTIDE SEQUENCE</scope>
    <source>
        <strain evidence="9">CBS 121410</strain>
    </source>
</reference>
<comment type="catalytic activity">
    <reaction evidence="6 8">
        <text>hydrogencarbonate + H(+) = CO2 + H2O</text>
        <dbReference type="Rhea" id="RHEA:10748"/>
        <dbReference type="ChEBI" id="CHEBI:15377"/>
        <dbReference type="ChEBI" id="CHEBI:15378"/>
        <dbReference type="ChEBI" id="CHEBI:16526"/>
        <dbReference type="ChEBI" id="CHEBI:17544"/>
        <dbReference type="EC" id="4.2.1.1"/>
    </reaction>
</comment>
<feature type="binding site" evidence="7">
    <location>
        <position position="106"/>
    </location>
    <ligand>
        <name>Zn(2+)</name>
        <dbReference type="ChEBI" id="CHEBI:29105"/>
    </ligand>
</feature>
<evidence type="ECO:0000256" key="7">
    <source>
        <dbReference type="PIRSR" id="PIRSR601765-1"/>
    </source>
</evidence>
<keyword evidence="5 8" id="KW-0456">Lyase</keyword>
<evidence type="ECO:0000256" key="2">
    <source>
        <dbReference type="ARBA" id="ARBA00012925"/>
    </source>
</evidence>
<dbReference type="EC" id="4.2.1.1" evidence="2 8"/>
<dbReference type="EMBL" id="ML978714">
    <property type="protein sequence ID" value="KAF2089648.1"/>
    <property type="molecule type" value="Genomic_DNA"/>
</dbReference>
<feature type="binding site" evidence="7">
    <location>
        <position position="50"/>
    </location>
    <ligand>
        <name>Zn(2+)</name>
        <dbReference type="ChEBI" id="CHEBI:29105"/>
    </ligand>
</feature>
<gene>
    <name evidence="9" type="ORF">K490DRAFT_63780</name>
</gene>
<comment type="cofactor">
    <cofactor evidence="7">
        <name>Zn(2+)</name>
        <dbReference type="ChEBI" id="CHEBI:29105"/>
    </cofactor>
    <text evidence="7">Binds 1 zinc ion per subunit.</text>
</comment>
<dbReference type="PANTHER" id="PTHR11002:SF76">
    <property type="entry name" value="CARBONIC ANHYDRASE"/>
    <property type="match status" value="1"/>
</dbReference>
<keyword evidence="4 7" id="KW-0862">Zinc</keyword>